<feature type="region of interest" description="Disordered" evidence="1">
    <location>
        <begin position="208"/>
        <end position="235"/>
    </location>
</feature>
<evidence type="ECO:0000256" key="1">
    <source>
        <dbReference type="SAM" id="MobiDB-lite"/>
    </source>
</evidence>
<sequence>MAEQREEELRQQIVMLKNAEKQAKGESLKSYLARFNNTTVRVDDLDQKFFVKAFQKGLKVGPFSNALALRRPTSMEEIRARAKKHVEVEEDQLERREVERDFDHKDVRCTIQAKEDKRPAPARARNPLQHFTPLIEKRAQILREICHTTLLEFPEGGSGRVMGKDKDSWCDSHRAFGHSTKDYWTLRMQIEKLVQDDRLCHYVRRPTDKHGELQTERSTRQSSRATARDRSRDPGLAITFDDRDLRHDVPNRDEPMVILVVAAKYKIERVLIDQGSSANILY</sequence>
<keyword evidence="3" id="KW-1185">Reference proteome</keyword>
<dbReference type="EMBL" id="QJKJ01009999">
    <property type="protein sequence ID" value="RDX74953.1"/>
    <property type="molecule type" value="Genomic_DNA"/>
</dbReference>
<name>A0A371F9Z3_MUCPR</name>
<comment type="caution">
    <text evidence="2">The sequence shown here is derived from an EMBL/GenBank/DDBJ whole genome shotgun (WGS) entry which is preliminary data.</text>
</comment>
<dbReference type="AlphaFoldDB" id="A0A371F9Z3"/>
<dbReference type="OrthoDB" id="1740536at2759"/>
<dbReference type="Proteomes" id="UP000257109">
    <property type="component" value="Unassembled WGS sequence"/>
</dbReference>
<feature type="compositionally biased region" description="Basic and acidic residues" evidence="1">
    <location>
        <begin position="208"/>
        <end position="219"/>
    </location>
</feature>
<protein>
    <recommendedName>
        <fullName evidence="4">Retrotransposon gag domain-containing protein</fullName>
    </recommendedName>
</protein>
<evidence type="ECO:0008006" key="4">
    <source>
        <dbReference type="Google" id="ProtNLM"/>
    </source>
</evidence>
<dbReference type="PANTHER" id="PTHR33223:SF10">
    <property type="entry name" value="AMINOTRANSFERASE-LIKE PLANT MOBILE DOMAIN-CONTAINING PROTEIN"/>
    <property type="match status" value="1"/>
</dbReference>
<gene>
    <name evidence="2" type="ORF">CR513_45232</name>
</gene>
<proteinExistence type="predicted"/>
<reference evidence="2" key="1">
    <citation type="submission" date="2018-05" db="EMBL/GenBank/DDBJ databases">
        <title>Draft genome of Mucuna pruriens seed.</title>
        <authorList>
            <person name="Nnadi N.E."/>
            <person name="Vos R."/>
            <person name="Hasami M.H."/>
            <person name="Devisetty U.K."/>
            <person name="Aguiy J.C."/>
        </authorList>
    </citation>
    <scope>NUCLEOTIDE SEQUENCE [LARGE SCALE GENOMIC DNA]</scope>
    <source>
        <strain evidence="2">JCA_2017</strain>
    </source>
</reference>
<feature type="non-terminal residue" evidence="2">
    <location>
        <position position="1"/>
    </location>
</feature>
<evidence type="ECO:0000313" key="2">
    <source>
        <dbReference type="EMBL" id="RDX74953.1"/>
    </source>
</evidence>
<accession>A0A371F9Z3</accession>
<organism evidence="2 3">
    <name type="scientific">Mucuna pruriens</name>
    <name type="common">Velvet bean</name>
    <name type="synonym">Dolichos pruriens</name>
    <dbReference type="NCBI Taxonomy" id="157652"/>
    <lineage>
        <taxon>Eukaryota</taxon>
        <taxon>Viridiplantae</taxon>
        <taxon>Streptophyta</taxon>
        <taxon>Embryophyta</taxon>
        <taxon>Tracheophyta</taxon>
        <taxon>Spermatophyta</taxon>
        <taxon>Magnoliopsida</taxon>
        <taxon>eudicotyledons</taxon>
        <taxon>Gunneridae</taxon>
        <taxon>Pentapetalae</taxon>
        <taxon>rosids</taxon>
        <taxon>fabids</taxon>
        <taxon>Fabales</taxon>
        <taxon>Fabaceae</taxon>
        <taxon>Papilionoideae</taxon>
        <taxon>50 kb inversion clade</taxon>
        <taxon>NPAAA clade</taxon>
        <taxon>indigoferoid/millettioid clade</taxon>
        <taxon>Phaseoleae</taxon>
        <taxon>Mucuna</taxon>
    </lineage>
</organism>
<evidence type="ECO:0000313" key="3">
    <source>
        <dbReference type="Proteomes" id="UP000257109"/>
    </source>
</evidence>
<dbReference type="PANTHER" id="PTHR33223">
    <property type="entry name" value="CCHC-TYPE DOMAIN-CONTAINING PROTEIN"/>
    <property type="match status" value="1"/>
</dbReference>